<dbReference type="Pfam" id="PF13302">
    <property type="entry name" value="Acetyltransf_3"/>
    <property type="match status" value="1"/>
</dbReference>
<dbReference type="SUPFAM" id="SSF55729">
    <property type="entry name" value="Acyl-CoA N-acyltransferases (Nat)"/>
    <property type="match status" value="1"/>
</dbReference>
<feature type="domain" description="N-acetyltransferase" evidence="1">
    <location>
        <begin position="13"/>
        <end position="177"/>
    </location>
</feature>
<organism evidence="2 3">
    <name type="scientific">Niallia hominis</name>
    <dbReference type="NCBI Taxonomy" id="3133173"/>
    <lineage>
        <taxon>Bacteria</taxon>
        <taxon>Bacillati</taxon>
        <taxon>Bacillota</taxon>
        <taxon>Bacilli</taxon>
        <taxon>Bacillales</taxon>
        <taxon>Bacillaceae</taxon>
        <taxon>Niallia</taxon>
    </lineage>
</organism>
<gene>
    <name evidence="2" type="ORF">WMO63_05905</name>
</gene>
<dbReference type="RefSeq" id="WP_031534676.1">
    <property type="nucleotide sequence ID" value="NZ_JBBMFN010000009.1"/>
</dbReference>
<evidence type="ECO:0000313" key="3">
    <source>
        <dbReference type="Proteomes" id="UP001465426"/>
    </source>
</evidence>
<keyword evidence="3" id="KW-1185">Reference proteome</keyword>
<dbReference type="Gene3D" id="3.40.630.30">
    <property type="match status" value="1"/>
</dbReference>
<dbReference type="PANTHER" id="PTHR43792:SF9">
    <property type="entry name" value="RIBOSOMAL-PROTEIN-ALANINE ACETYLTRANSFERASE"/>
    <property type="match status" value="1"/>
</dbReference>
<dbReference type="PANTHER" id="PTHR43792">
    <property type="entry name" value="GNAT FAMILY, PUTATIVE (AFU_ORTHOLOGUE AFUA_3G00765)-RELATED-RELATED"/>
    <property type="match status" value="1"/>
</dbReference>
<dbReference type="GO" id="GO:0016740">
    <property type="term" value="F:transferase activity"/>
    <property type="evidence" value="ECO:0007669"/>
    <property type="project" value="UniProtKB-KW"/>
</dbReference>
<accession>A0ABV1EVT0</accession>
<sequence>MERVFPLIETERLALRNVSANDAKDMFTYLSDQDVVQHMGLEPYKSSEEVMEEINWYKSIWENGTGIRWCITLKDEDTVIGSCGFLNMQQKHYKAEIGYELSRNYWGQGIASEALEAVLAYGFKHLNLERIEALIEPLNTSSQRLVEKHGFLREGLLRHYEYTCGKFDDLYMYSILKGDFPSLKHTK</sequence>
<dbReference type="PROSITE" id="PS51186">
    <property type="entry name" value="GNAT"/>
    <property type="match status" value="1"/>
</dbReference>
<dbReference type="InterPro" id="IPR016181">
    <property type="entry name" value="Acyl_CoA_acyltransferase"/>
</dbReference>
<dbReference type="Proteomes" id="UP001465426">
    <property type="component" value="Unassembled WGS sequence"/>
</dbReference>
<dbReference type="EC" id="2.-.-.-" evidence="2"/>
<protein>
    <submittedName>
        <fullName evidence="2">GNAT family protein</fullName>
        <ecNumber evidence="2">2.-.-.-</ecNumber>
    </submittedName>
</protein>
<dbReference type="CDD" id="cd04301">
    <property type="entry name" value="NAT_SF"/>
    <property type="match status" value="1"/>
</dbReference>
<evidence type="ECO:0000313" key="2">
    <source>
        <dbReference type="EMBL" id="MEQ2465205.1"/>
    </source>
</evidence>
<keyword evidence="2" id="KW-0808">Transferase</keyword>
<dbReference type="InterPro" id="IPR000182">
    <property type="entry name" value="GNAT_dom"/>
</dbReference>
<dbReference type="EMBL" id="JBBMFN010000009">
    <property type="protein sequence ID" value="MEQ2465205.1"/>
    <property type="molecule type" value="Genomic_DNA"/>
</dbReference>
<proteinExistence type="predicted"/>
<dbReference type="InterPro" id="IPR051531">
    <property type="entry name" value="N-acetyltransferase"/>
</dbReference>
<name>A0ABV1EVT0_9BACI</name>
<reference evidence="2 3" key="1">
    <citation type="submission" date="2024-03" db="EMBL/GenBank/DDBJ databases">
        <title>Human intestinal bacterial collection.</title>
        <authorList>
            <person name="Pauvert C."/>
            <person name="Hitch T.C.A."/>
            <person name="Clavel T."/>
        </authorList>
    </citation>
    <scope>NUCLEOTIDE SEQUENCE [LARGE SCALE GENOMIC DNA]</scope>
    <source>
        <strain evidence="2 3">CLA-SR-H024</strain>
    </source>
</reference>
<comment type="caution">
    <text evidence="2">The sequence shown here is derived from an EMBL/GenBank/DDBJ whole genome shotgun (WGS) entry which is preliminary data.</text>
</comment>
<evidence type="ECO:0000259" key="1">
    <source>
        <dbReference type="PROSITE" id="PS51186"/>
    </source>
</evidence>